<name>A0A1Y2GXP3_9FUNG</name>
<organism evidence="2 3">
    <name type="scientific">Lobosporangium transversale</name>
    <dbReference type="NCBI Taxonomy" id="64571"/>
    <lineage>
        <taxon>Eukaryota</taxon>
        <taxon>Fungi</taxon>
        <taxon>Fungi incertae sedis</taxon>
        <taxon>Mucoromycota</taxon>
        <taxon>Mortierellomycotina</taxon>
        <taxon>Mortierellomycetes</taxon>
        <taxon>Mortierellales</taxon>
        <taxon>Mortierellaceae</taxon>
        <taxon>Lobosporangium</taxon>
    </lineage>
</organism>
<keyword evidence="3" id="KW-1185">Reference proteome</keyword>
<proteinExistence type="predicted"/>
<dbReference type="GeneID" id="33570483"/>
<comment type="caution">
    <text evidence="2">The sequence shown here is derived from an EMBL/GenBank/DDBJ whole genome shotgun (WGS) entry which is preliminary data.</text>
</comment>
<dbReference type="InterPro" id="IPR046496">
    <property type="entry name" value="DUF6589"/>
</dbReference>
<feature type="domain" description="DUF6589" evidence="1">
    <location>
        <begin position="143"/>
        <end position="248"/>
    </location>
</feature>
<evidence type="ECO:0000313" key="3">
    <source>
        <dbReference type="Proteomes" id="UP000193648"/>
    </source>
</evidence>
<sequence>MKAAGESTGQGIKLRQSYTGIYDNFNIYRITNDTRLDNRSGIGNGTTTILVTGHPADDDRHALYQKLCLKDLLIQPSSDHHFDIVCQFRLLAFLKRDYKKGARDMRNDAPVIDCIEVKELETFPLPSMDIDDLILCNRHGSIKTAGPLAYYASNLKRKISLEKFNFNAIHDFARHVFEAVVLRAWDKELGGDDEGKEVGIDTNFATLAGDITREYISTTEHFKAFKKYSLFLRDAMLYIDLSLAIKVGE</sequence>
<dbReference type="InParanoid" id="A0A1Y2GXP3"/>
<dbReference type="Pfam" id="PF20231">
    <property type="entry name" value="DUF6589"/>
    <property type="match status" value="1"/>
</dbReference>
<gene>
    <name evidence="2" type="ORF">BCR41DRAFT_394376</name>
</gene>
<dbReference type="AlphaFoldDB" id="A0A1Y2GXP3"/>
<dbReference type="Proteomes" id="UP000193648">
    <property type="component" value="Unassembled WGS sequence"/>
</dbReference>
<accession>A0A1Y2GXP3</accession>
<dbReference type="RefSeq" id="XP_021883357.1">
    <property type="nucleotide sequence ID" value="XM_022028640.1"/>
</dbReference>
<reference evidence="2 3" key="1">
    <citation type="submission" date="2016-07" db="EMBL/GenBank/DDBJ databases">
        <title>Pervasive Adenine N6-methylation of Active Genes in Fungi.</title>
        <authorList>
            <consortium name="DOE Joint Genome Institute"/>
            <person name="Mondo S.J."/>
            <person name="Dannebaum R.O."/>
            <person name="Kuo R.C."/>
            <person name="Labutti K."/>
            <person name="Haridas S."/>
            <person name="Kuo A."/>
            <person name="Salamov A."/>
            <person name="Ahrendt S.R."/>
            <person name="Lipzen A."/>
            <person name="Sullivan W."/>
            <person name="Andreopoulos W.B."/>
            <person name="Clum A."/>
            <person name="Lindquist E."/>
            <person name="Daum C."/>
            <person name="Ramamoorthy G.K."/>
            <person name="Gryganskyi A."/>
            <person name="Culley D."/>
            <person name="Magnuson J.K."/>
            <person name="James T.Y."/>
            <person name="O'Malley M.A."/>
            <person name="Stajich J.E."/>
            <person name="Spatafora J.W."/>
            <person name="Visel A."/>
            <person name="Grigoriev I.V."/>
        </authorList>
    </citation>
    <scope>NUCLEOTIDE SEQUENCE [LARGE SCALE GENOMIC DNA]</scope>
    <source>
        <strain evidence="2 3">NRRL 3116</strain>
    </source>
</reference>
<dbReference type="EMBL" id="MCFF01000010">
    <property type="protein sequence ID" value="ORZ22803.1"/>
    <property type="molecule type" value="Genomic_DNA"/>
</dbReference>
<evidence type="ECO:0000313" key="2">
    <source>
        <dbReference type="EMBL" id="ORZ22803.1"/>
    </source>
</evidence>
<protein>
    <recommendedName>
        <fullName evidence="1">DUF6589 domain-containing protein</fullName>
    </recommendedName>
</protein>
<evidence type="ECO:0000259" key="1">
    <source>
        <dbReference type="Pfam" id="PF20231"/>
    </source>
</evidence>